<evidence type="ECO:0000256" key="15">
    <source>
        <dbReference type="ARBA" id="ARBA00031175"/>
    </source>
</evidence>
<dbReference type="Gene3D" id="3.30.70.260">
    <property type="match status" value="1"/>
</dbReference>
<accession>A0A0F9FJD9</accession>
<evidence type="ECO:0000256" key="5">
    <source>
        <dbReference type="ARBA" id="ARBA00004817"/>
    </source>
</evidence>
<dbReference type="FunFam" id="3.30.70.260:FF:000012">
    <property type="entry name" value="Prephenate dehydratase"/>
    <property type="match status" value="1"/>
</dbReference>
<keyword evidence="8" id="KW-0963">Cytoplasm</keyword>
<feature type="domain" description="Prephenate dehydratase" evidence="19">
    <location>
        <begin position="97"/>
        <end position="271"/>
    </location>
</feature>
<dbReference type="PIRSF" id="PIRSF001500">
    <property type="entry name" value="Chor_mut_pdt_Ppr"/>
    <property type="match status" value="1"/>
</dbReference>
<comment type="function">
    <text evidence="2">Catalyzes the Claisen rearrangement of chorismate to prephenate and the decarboxylation/dehydration of prephenate to phenylpyruvate.</text>
</comment>
<evidence type="ECO:0000256" key="12">
    <source>
        <dbReference type="ARBA" id="ARBA00023235"/>
    </source>
</evidence>
<dbReference type="CDD" id="cd04905">
    <property type="entry name" value="ACT_CM-PDT"/>
    <property type="match status" value="1"/>
</dbReference>
<feature type="domain" description="ACT" evidence="20">
    <location>
        <begin position="284"/>
        <end position="361"/>
    </location>
</feature>
<comment type="catalytic activity">
    <reaction evidence="1">
        <text>chorismate = prephenate</text>
        <dbReference type="Rhea" id="RHEA:13897"/>
        <dbReference type="ChEBI" id="CHEBI:29748"/>
        <dbReference type="ChEBI" id="CHEBI:29934"/>
        <dbReference type="EC" id="5.4.99.5"/>
    </reaction>
</comment>
<dbReference type="InterPro" id="IPR036263">
    <property type="entry name" value="Chorismate_II_sf"/>
</dbReference>
<dbReference type="InterPro" id="IPR001086">
    <property type="entry name" value="Preph_deHydtase"/>
</dbReference>
<evidence type="ECO:0000259" key="19">
    <source>
        <dbReference type="PROSITE" id="PS51171"/>
    </source>
</evidence>
<evidence type="ECO:0000256" key="14">
    <source>
        <dbReference type="ARBA" id="ARBA00023268"/>
    </source>
</evidence>
<dbReference type="EMBL" id="LAZR01021096">
    <property type="protein sequence ID" value="KKL86504.1"/>
    <property type="molecule type" value="Genomic_DNA"/>
</dbReference>
<evidence type="ECO:0000256" key="13">
    <source>
        <dbReference type="ARBA" id="ARBA00023239"/>
    </source>
</evidence>
<dbReference type="AlphaFoldDB" id="A0A0F9FJD9"/>
<dbReference type="InterPro" id="IPR018528">
    <property type="entry name" value="Preph_deHydtase_CS"/>
</dbReference>
<sequence length="367" mass="40393">MSEKHPDNEKLDLTGLRSRIDELDARIVELLNARAQVVVDVGKVKQAGGGQIYAPDRERAVLDRIAELNQGPLPPKTLRAIYRELMSGSFALERPLRIGYLGPEGSFSHLAAMRKFGASVEYLPFTDIRAVFEETGKEHTDLGIVPIENSLGGGVIETMDAFLDHGVRIHTEVLVEIHHNLLANCGPDDITAIASKPEIFAQCRNWLSRSAHKVDRIPVASSSKAAEMATQQPHLGAIGSTMAAEWYDLRIVFANIEDNAANTTRFLVISTGEGPKPTGNDKTALTFSTAHRAGALVEVLNVFRGYGVNLTSIDTRPSKRRNWEYYFFVDFEGHIDDANVADAVEEAREHCTELHVLGSFPRAAEPI</sequence>
<keyword evidence="11" id="KW-0584">Phenylalanine biosynthesis</keyword>
<dbReference type="PANTHER" id="PTHR21022">
    <property type="entry name" value="PREPHENATE DEHYDRATASE P PROTEIN"/>
    <property type="match status" value="1"/>
</dbReference>
<dbReference type="NCBIfam" id="NF008865">
    <property type="entry name" value="PRK11898.1"/>
    <property type="match status" value="1"/>
</dbReference>
<dbReference type="GO" id="GO:0009094">
    <property type="term" value="P:L-phenylalanine biosynthetic process"/>
    <property type="evidence" value="ECO:0007669"/>
    <property type="project" value="UniProtKB-UniPathway"/>
</dbReference>
<comment type="pathway">
    <text evidence="4">Amino-acid biosynthesis; L-phenylalanine biosynthesis; phenylpyruvate from prephenate: step 1/1.</text>
</comment>
<evidence type="ECO:0000256" key="11">
    <source>
        <dbReference type="ARBA" id="ARBA00023222"/>
    </source>
</evidence>
<evidence type="ECO:0000256" key="8">
    <source>
        <dbReference type="ARBA" id="ARBA00022490"/>
    </source>
</evidence>
<dbReference type="GO" id="GO:0004664">
    <property type="term" value="F:prephenate dehydratase activity"/>
    <property type="evidence" value="ECO:0007669"/>
    <property type="project" value="UniProtKB-EC"/>
</dbReference>
<evidence type="ECO:0000256" key="3">
    <source>
        <dbReference type="ARBA" id="ARBA00004496"/>
    </source>
</evidence>
<keyword evidence="13" id="KW-0456">Lyase</keyword>
<dbReference type="InterPro" id="IPR010957">
    <property type="entry name" value="G/b/e-P-prot_chorismate_mutase"/>
</dbReference>
<dbReference type="NCBIfam" id="TIGR01807">
    <property type="entry name" value="CM_P2"/>
    <property type="match status" value="1"/>
</dbReference>
<dbReference type="GO" id="GO:0005737">
    <property type="term" value="C:cytoplasm"/>
    <property type="evidence" value="ECO:0007669"/>
    <property type="project" value="UniProtKB-SubCell"/>
</dbReference>
<evidence type="ECO:0000313" key="21">
    <source>
        <dbReference type="EMBL" id="KKL86504.1"/>
    </source>
</evidence>
<dbReference type="PANTHER" id="PTHR21022:SF19">
    <property type="entry name" value="PREPHENATE DEHYDRATASE-RELATED"/>
    <property type="match status" value="1"/>
</dbReference>
<keyword evidence="9" id="KW-0028">Amino-acid biosynthesis</keyword>
<dbReference type="SUPFAM" id="SSF55021">
    <property type="entry name" value="ACT-like"/>
    <property type="match status" value="1"/>
</dbReference>
<dbReference type="EC" id="4.2.1.51" evidence="6"/>
<evidence type="ECO:0000256" key="4">
    <source>
        <dbReference type="ARBA" id="ARBA00004741"/>
    </source>
</evidence>
<evidence type="ECO:0000256" key="7">
    <source>
        <dbReference type="ARBA" id="ARBA00014401"/>
    </source>
</evidence>
<gene>
    <name evidence="21" type="ORF">LCGC14_1944070</name>
</gene>
<comment type="caution">
    <text evidence="21">The sequence shown here is derived from an EMBL/GenBank/DDBJ whole genome shotgun (WGS) entry which is preliminary data.</text>
</comment>
<evidence type="ECO:0000256" key="9">
    <source>
        <dbReference type="ARBA" id="ARBA00022605"/>
    </source>
</evidence>
<dbReference type="CDD" id="cd13630">
    <property type="entry name" value="PBP2_PDT_1"/>
    <property type="match status" value="1"/>
</dbReference>
<dbReference type="UniPathway" id="UPA00120">
    <property type="reaction ID" value="UER00203"/>
</dbReference>
<dbReference type="PROSITE" id="PS51671">
    <property type="entry name" value="ACT"/>
    <property type="match status" value="1"/>
</dbReference>
<name>A0A0F9FJD9_9ZZZZ</name>
<dbReference type="GO" id="GO:0046417">
    <property type="term" value="P:chorismate metabolic process"/>
    <property type="evidence" value="ECO:0007669"/>
    <property type="project" value="InterPro"/>
</dbReference>
<evidence type="ECO:0000259" key="18">
    <source>
        <dbReference type="PROSITE" id="PS51168"/>
    </source>
</evidence>
<dbReference type="InterPro" id="IPR036979">
    <property type="entry name" value="CM_dom_sf"/>
</dbReference>
<dbReference type="SUPFAM" id="SSF48600">
    <property type="entry name" value="Chorismate mutase II"/>
    <property type="match status" value="1"/>
</dbReference>
<evidence type="ECO:0000256" key="16">
    <source>
        <dbReference type="ARBA" id="ARBA00031520"/>
    </source>
</evidence>
<evidence type="ECO:0000259" key="20">
    <source>
        <dbReference type="PROSITE" id="PS51671"/>
    </source>
</evidence>
<keyword evidence="14" id="KW-0511">Multifunctional enzyme</keyword>
<organism evidence="21">
    <name type="scientific">marine sediment metagenome</name>
    <dbReference type="NCBI Taxonomy" id="412755"/>
    <lineage>
        <taxon>unclassified sequences</taxon>
        <taxon>metagenomes</taxon>
        <taxon>ecological metagenomes</taxon>
    </lineage>
</organism>
<feature type="domain" description="Chorismate mutase" evidence="18">
    <location>
        <begin position="7"/>
        <end position="97"/>
    </location>
</feature>
<reference evidence="21" key="1">
    <citation type="journal article" date="2015" name="Nature">
        <title>Complex archaea that bridge the gap between prokaryotes and eukaryotes.</title>
        <authorList>
            <person name="Spang A."/>
            <person name="Saw J.H."/>
            <person name="Jorgensen S.L."/>
            <person name="Zaremba-Niedzwiedzka K."/>
            <person name="Martijn J."/>
            <person name="Lind A.E."/>
            <person name="van Eijk R."/>
            <person name="Schleper C."/>
            <person name="Guy L."/>
            <person name="Ettema T.J."/>
        </authorList>
    </citation>
    <scope>NUCLEOTIDE SEQUENCE</scope>
</reference>
<dbReference type="Pfam" id="PF01817">
    <property type="entry name" value="CM_2"/>
    <property type="match status" value="1"/>
</dbReference>
<dbReference type="InterPro" id="IPR002701">
    <property type="entry name" value="CM_II_prokaryot"/>
</dbReference>
<keyword evidence="10" id="KW-0057">Aromatic amino acid biosynthesis</keyword>
<dbReference type="GO" id="GO:0004106">
    <property type="term" value="F:chorismate mutase activity"/>
    <property type="evidence" value="ECO:0007669"/>
    <property type="project" value="UniProtKB-EC"/>
</dbReference>
<dbReference type="PROSITE" id="PS00857">
    <property type="entry name" value="PREPHENATE_DEHYDR_1"/>
    <property type="match status" value="1"/>
</dbReference>
<dbReference type="PROSITE" id="PS51171">
    <property type="entry name" value="PREPHENATE_DEHYDR_3"/>
    <property type="match status" value="1"/>
</dbReference>
<dbReference type="SUPFAM" id="SSF53850">
    <property type="entry name" value="Periplasmic binding protein-like II"/>
    <property type="match status" value="1"/>
</dbReference>
<comment type="pathway">
    <text evidence="5">Metabolic intermediate biosynthesis; prephenate biosynthesis; prephenate from chorismate: step 1/1.</text>
</comment>
<dbReference type="SMART" id="SM00830">
    <property type="entry name" value="CM_2"/>
    <property type="match status" value="1"/>
</dbReference>
<dbReference type="Pfam" id="PF01842">
    <property type="entry name" value="ACT"/>
    <property type="match status" value="1"/>
</dbReference>
<dbReference type="Pfam" id="PF00800">
    <property type="entry name" value="PDT"/>
    <property type="match status" value="1"/>
</dbReference>
<dbReference type="PROSITE" id="PS51168">
    <property type="entry name" value="CHORISMATE_MUT_2"/>
    <property type="match status" value="1"/>
</dbReference>
<keyword evidence="12" id="KW-0413">Isomerase</keyword>
<dbReference type="Gene3D" id="3.40.190.10">
    <property type="entry name" value="Periplasmic binding protein-like II"/>
    <property type="match status" value="2"/>
</dbReference>
<evidence type="ECO:0000256" key="2">
    <source>
        <dbReference type="ARBA" id="ARBA00002364"/>
    </source>
</evidence>
<comment type="catalytic activity">
    <reaction evidence="17">
        <text>prephenate + H(+) = 3-phenylpyruvate + CO2 + H2O</text>
        <dbReference type="Rhea" id="RHEA:21648"/>
        <dbReference type="ChEBI" id="CHEBI:15377"/>
        <dbReference type="ChEBI" id="CHEBI:15378"/>
        <dbReference type="ChEBI" id="CHEBI:16526"/>
        <dbReference type="ChEBI" id="CHEBI:18005"/>
        <dbReference type="ChEBI" id="CHEBI:29934"/>
        <dbReference type="EC" id="4.2.1.51"/>
    </reaction>
</comment>
<proteinExistence type="predicted"/>
<dbReference type="InterPro" id="IPR045865">
    <property type="entry name" value="ACT-like_dom_sf"/>
</dbReference>
<protein>
    <recommendedName>
        <fullName evidence="7">Bifunctional chorismate mutase/prephenate dehydratase</fullName>
        <ecNumber evidence="6">4.2.1.51</ecNumber>
    </recommendedName>
    <alternativeName>
        <fullName evidence="16">Chorismate mutase-prephenate dehydratase</fullName>
    </alternativeName>
    <alternativeName>
        <fullName evidence="15">p-protein</fullName>
    </alternativeName>
</protein>
<evidence type="ECO:0000256" key="1">
    <source>
        <dbReference type="ARBA" id="ARBA00000824"/>
    </source>
</evidence>
<evidence type="ECO:0000256" key="17">
    <source>
        <dbReference type="ARBA" id="ARBA00047848"/>
    </source>
</evidence>
<dbReference type="InterPro" id="IPR002912">
    <property type="entry name" value="ACT_dom"/>
</dbReference>
<comment type="subcellular location">
    <subcellularLocation>
        <location evidence="3">Cytoplasm</location>
    </subcellularLocation>
</comment>
<dbReference type="UniPathway" id="UPA00121">
    <property type="reaction ID" value="UER00345"/>
</dbReference>
<dbReference type="Gene3D" id="1.20.59.10">
    <property type="entry name" value="Chorismate mutase"/>
    <property type="match status" value="1"/>
</dbReference>
<evidence type="ECO:0000256" key="10">
    <source>
        <dbReference type="ARBA" id="ARBA00023141"/>
    </source>
</evidence>
<dbReference type="InterPro" id="IPR008242">
    <property type="entry name" value="Chor_mutase/pphenate_deHydtase"/>
</dbReference>
<evidence type="ECO:0000256" key="6">
    <source>
        <dbReference type="ARBA" id="ARBA00013147"/>
    </source>
</evidence>